<evidence type="ECO:0000256" key="1">
    <source>
        <dbReference type="SAM" id="SignalP"/>
    </source>
</evidence>
<name>A0A5P9JY44_9HYPH</name>
<sequence>MGAAAGAMMMVLPSLAVAADFGLTVDLSFSPKAAAKLSSLSEGVVVAAFFSGPPTPAARKRADETGRIFLGNEKVTVESDVRSARLTGRVVPRNRLDWVEDRKVEVLVNVYSARRRGPDNILDCDVFEGEVAEAAKAPVRIGCKLIGE</sequence>
<feature type="signal peptide" evidence="1">
    <location>
        <begin position="1"/>
        <end position="18"/>
    </location>
</feature>
<protein>
    <submittedName>
        <fullName evidence="2">Uncharacterized protein</fullName>
    </submittedName>
</protein>
<organism evidence="2 3">
    <name type="scientific">Microvirga thermotolerans</name>
    <dbReference type="NCBI Taxonomy" id="2651334"/>
    <lineage>
        <taxon>Bacteria</taxon>
        <taxon>Pseudomonadati</taxon>
        <taxon>Pseudomonadota</taxon>
        <taxon>Alphaproteobacteria</taxon>
        <taxon>Hyphomicrobiales</taxon>
        <taxon>Methylobacteriaceae</taxon>
        <taxon>Microvirga</taxon>
    </lineage>
</organism>
<dbReference type="KEGG" id="mico:GDR74_08885"/>
<accession>A0A5P9JY44</accession>
<feature type="chain" id="PRO_5024825097" evidence="1">
    <location>
        <begin position="19"/>
        <end position="148"/>
    </location>
</feature>
<keyword evidence="1" id="KW-0732">Signal</keyword>
<proteinExistence type="predicted"/>
<evidence type="ECO:0000313" key="3">
    <source>
        <dbReference type="Proteomes" id="UP000325614"/>
    </source>
</evidence>
<dbReference type="Proteomes" id="UP000325614">
    <property type="component" value="Chromosome"/>
</dbReference>
<gene>
    <name evidence="2" type="ORF">GDR74_08885</name>
</gene>
<dbReference type="EMBL" id="CP045423">
    <property type="protein sequence ID" value="QFU16330.1"/>
    <property type="molecule type" value="Genomic_DNA"/>
</dbReference>
<reference evidence="2 3" key="1">
    <citation type="submission" date="2019-10" db="EMBL/GenBank/DDBJ databases">
        <title>Isolation, Identification of Microvirga thermotolerans HR1, a novel thermophilic bacterium and Comparative Genomics of the genus Microvirga.</title>
        <authorList>
            <person name="Li J."/>
            <person name="Zhang W."/>
            <person name="Lin M."/>
            <person name="Wang J."/>
        </authorList>
    </citation>
    <scope>NUCLEOTIDE SEQUENCE [LARGE SCALE GENOMIC DNA]</scope>
    <source>
        <strain evidence="2 3">HR1</strain>
    </source>
</reference>
<dbReference type="AlphaFoldDB" id="A0A5P9JY44"/>
<keyword evidence="3" id="KW-1185">Reference proteome</keyword>
<dbReference type="RefSeq" id="WP_152585974.1">
    <property type="nucleotide sequence ID" value="NZ_CP045423.1"/>
</dbReference>
<evidence type="ECO:0000313" key="2">
    <source>
        <dbReference type="EMBL" id="QFU16330.1"/>
    </source>
</evidence>